<dbReference type="EMBL" id="SRRM01000017">
    <property type="protein sequence ID" value="TKY86472.1"/>
    <property type="molecule type" value="Genomic_DNA"/>
</dbReference>
<accession>A0A4U7KU27</accession>
<reference evidence="2 3" key="1">
    <citation type="submission" date="2019-05" db="EMBL/GenBank/DDBJ databases">
        <title>Sporisorium graminicola CBS 10092 draft sequencing and annotation.</title>
        <authorList>
            <person name="Solano-Gonzalez S."/>
            <person name="Caddick M.X."/>
            <person name="Darby A."/>
        </authorList>
    </citation>
    <scope>NUCLEOTIDE SEQUENCE [LARGE SCALE GENOMIC DNA]</scope>
    <source>
        <strain evidence="2 3">CBS 10092</strain>
    </source>
</reference>
<proteinExistence type="predicted"/>
<dbReference type="Proteomes" id="UP000306050">
    <property type="component" value="Chromosome SGRAM_4"/>
</dbReference>
<dbReference type="PANTHER" id="PTHR15526:SF5">
    <property type="entry name" value="MUSKELIN"/>
    <property type="match status" value="1"/>
</dbReference>
<sequence>MSHLLNSETGGAAHVSSFQGDLSGADETILAVDRGGLASNLGSGSGLGSSPLNPNSNMGGTDSWGAAGSKRTREEAETDEAEMASSVSSLMSADDANSDMMLSASQVLQHRNKKAAARSLPQVHVREDEGRPGALYVERTRLFRELIEYFNPELVEPRAELGGCIEVALGG</sequence>
<evidence type="ECO:0000313" key="2">
    <source>
        <dbReference type="EMBL" id="TKY86472.1"/>
    </source>
</evidence>
<keyword evidence="3" id="KW-1185">Reference proteome</keyword>
<feature type="compositionally biased region" description="Low complexity" evidence="1">
    <location>
        <begin position="42"/>
        <end position="60"/>
    </location>
</feature>
<dbReference type="PANTHER" id="PTHR15526">
    <property type="entry name" value="MUSKELIN"/>
    <property type="match status" value="1"/>
</dbReference>
<gene>
    <name evidence="2" type="ORF">EX895_004621</name>
</gene>
<feature type="region of interest" description="Disordered" evidence="1">
    <location>
        <begin position="42"/>
        <end position="92"/>
    </location>
</feature>
<organism evidence="2 3">
    <name type="scientific">Sporisorium graminicola</name>
    <dbReference type="NCBI Taxonomy" id="280036"/>
    <lineage>
        <taxon>Eukaryota</taxon>
        <taxon>Fungi</taxon>
        <taxon>Dikarya</taxon>
        <taxon>Basidiomycota</taxon>
        <taxon>Ustilaginomycotina</taxon>
        <taxon>Ustilaginomycetes</taxon>
        <taxon>Ustilaginales</taxon>
        <taxon>Ustilaginaceae</taxon>
        <taxon>Sporisorium</taxon>
    </lineage>
</organism>
<name>A0A4U7KU27_9BASI</name>
<protein>
    <submittedName>
        <fullName evidence="2">Uncharacterized protein</fullName>
    </submittedName>
</protein>
<dbReference type="GO" id="GO:0005737">
    <property type="term" value="C:cytoplasm"/>
    <property type="evidence" value="ECO:0007669"/>
    <property type="project" value="TreeGrafter"/>
</dbReference>
<dbReference type="AlphaFoldDB" id="A0A4U7KU27"/>
<dbReference type="InterPro" id="IPR052456">
    <property type="entry name" value="CTLH_complex_component"/>
</dbReference>
<comment type="caution">
    <text evidence="2">The sequence shown here is derived from an EMBL/GenBank/DDBJ whole genome shotgun (WGS) entry which is preliminary data.</text>
</comment>
<evidence type="ECO:0000313" key="3">
    <source>
        <dbReference type="Proteomes" id="UP000306050"/>
    </source>
</evidence>
<dbReference type="KEGG" id="sgra:EX895_004621"/>
<dbReference type="RefSeq" id="XP_029738457.1">
    <property type="nucleotide sequence ID" value="XM_029885215.1"/>
</dbReference>
<evidence type="ECO:0000256" key="1">
    <source>
        <dbReference type="SAM" id="MobiDB-lite"/>
    </source>
</evidence>
<dbReference type="OrthoDB" id="10052615at2759"/>
<dbReference type="GeneID" id="40727516"/>